<organism evidence="1 2">
    <name type="scientific">Streptomyces ziwulingensis</name>
    <dbReference type="NCBI Taxonomy" id="1045501"/>
    <lineage>
        <taxon>Bacteria</taxon>
        <taxon>Bacillati</taxon>
        <taxon>Actinomycetota</taxon>
        <taxon>Actinomycetes</taxon>
        <taxon>Kitasatosporales</taxon>
        <taxon>Streptomycetaceae</taxon>
        <taxon>Streptomyces</taxon>
    </lineage>
</organism>
<proteinExistence type="predicted"/>
<reference evidence="2" key="1">
    <citation type="journal article" date="2019" name="Int. J. Syst. Evol. Microbiol.">
        <title>The Global Catalogue of Microorganisms (GCM) 10K type strain sequencing project: providing services to taxonomists for standard genome sequencing and annotation.</title>
        <authorList>
            <consortium name="The Broad Institute Genomics Platform"/>
            <consortium name="The Broad Institute Genome Sequencing Center for Infectious Disease"/>
            <person name="Wu L."/>
            <person name="Ma J."/>
        </authorList>
    </citation>
    <scope>NUCLEOTIDE SEQUENCE [LARGE SCALE GENOMIC DNA]</scope>
    <source>
        <strain evidence="2">JCM 18081</strain>
    </source>
</reference>
<gene>
    <name evidence="1" type="ORF">GCM10023220_70340</name>
</gene>
<dbReference type="EMBL" id="BAABIG010000100">
    <property type="protein sequence ID" value="GAA4826293.1"/>
    <property type="molecule type" value="Genomic_DNA"/>
</dbReference>
<accession>A0ABP9D2R3</accession>
<comment type="caution">
    <text evidence="1">The sequence shown here is derived from an EMBL/GenBank/DDBJ whole genome shotgun (WGS) entry which is preliminary data.</text>
</comment>
<name>A0ABP9D2R3_9ACTN</name>
<evidence type="ECO:0000313" key="1">
    <source>
        <dbReference type="EMBL" id="GAA4826293.1"/>
    </source>
</evidence>
<dbReference type="Proteomes" id="UP001501265">
    <property type="component" value="Unassembled WGS sequence"/>
</dbReference>
<protein>
    <submittedName>
        <fullName evidence="1">Uncharacterized protein</fullName>
    </submittedName>
</protein>
<evidence type="ECO:0000313" key="2">
    <source>
        <dbReference type="Proteomes" id="UP001501265"/>
    </source>
</evidence>
<keyword evidence="2" id="KW-1185">Reference proteome</keyword>
<sequence>MKAPPPRERCRAGSGRRVRRVEVGDFAEHTQGAVDELNEAGFGKYDED</sequence>